<evidence type="ECO:0000259" key="8">
    <source>
        <dbReference type="Pfam" id="PF03372"/>
    </source>
</evidence>
<dbReference type="Pfam" id="PF03372">
    <property type="entry name" value="Exo_endo_phos"/>
    <property type="match status" value="1"/>
</dbReference>
<dbReference type="InterPro" id="IPR004808">
    <property type="entry name" value="AP_endonuc_1"/>
</dbReference>
<evidence type="ECO:0000256" key="3">
    <source>
        <dbReference type="ARBA" id="ARBA00022801"/>
    </source>
</evidence>
<feature type="domain" description="Endonuclease/exonuclease/phosphatase" evidence="8">
    <location>
        <begin position="6"/>
        <end position="258"/>
    </location>
</feature>
<dbReference type="PROSITE" id="PS00726">
    <property type="entry name" value="AP_NUCLEASE_F1_1"/>
    <property type="match status" value="1"/>
</dbReference>
<feature type="binding site" evidence="6">
    <location>
        <position position="36"/>
    </location>
    <ligand>
        <name>Mg(2+)</name>
        <dbReference type="ChEBI" id="CHEBI:18420"/>
        <label>1</label>
    </ligand>
</feature>
<dbReference type="EMBL" id="NJGE01000008">
    <property type="protein sequence ID" value="PIT69105.1"/>
    <property type="molecule type" value="Genomic_DNA"/>
</dbReference>
<keyword evidence="2 6" id="KW-0479">Metal-binding</keyword>
<evidence type="ECO:0000313" key="10">
    <source>
        <dbReference type="Proteomes" id="UP000229839"/>
    </source>
</evidence>
<dbReference type="RefSeq" id="WP_100128917.1">
    <property type="nucleotide sequence ID" value="NZ_CADDYI010000004.1"/>
</dbReference>
<accession>A0A2M6USD4</accession>
<feature type="active site" description="Proton donor/acceptor" evidence="5">
    <location>
        <position position="154"/>
    </location>
</feature>
<comment type="cofactor">
    <cofactor evidence="6">
        <name>Mg(2+)</name>
        <dbReference type="ChEBI" id="CHEBI:18420"/>
    </cofactor>
    <cofactor evidence="6">
        <name>Mn(2+)</name>
        <dbReference type="ChEBI" id="CHEBI:29035"/>
    </cofactor>
    <text evidence="6">Probably binds two magnesium or manganese ions per subunit.</text>
</comment>
<feature type="binding site" evidence="6">
    <location>
        <position position="258"/>
    </location>
    <ligand>
        <name>Mg(2+)</name>
        <dbReference type="ChEBI" id="CHEBI:18420"/>
        <label>1</label>
    </ligand>
</feature>
<evidence type="ECO:0000256" key="4">
    <source>
        <dbReference type="ARBA" id="ARBA00022842"/>
    </source>
</evidence>
<feature type="site" description="Important for catalytic activity" evidence="7">
    <location>
        <position position="228"/>
    </location>
</feature>
<dbReference type="InterPro" id="IPR037493">
    <property type="entry name" value="ExoIII-like"/>
</dbReference>
<organism evidence="9 10">
    <name type="scientific">Bartonella tribocorum</name>
    <dbReference type="NCBI Taxonomy" id="85701"/>
    <lineage>
        <taxon>Bacteria</taxon>
        <taxon>Pseudomonadati</taxon>
        <taxon>Pseudomonadota</taxon>
        <taxon>Alphaproteobacteria</taxon>
        <taxon>Hyphomicrobiales</taxon>
        <taxon>Bartonellaceae</taxon>
        <taxon>Bartonella</taxon>
    </lineage>
</organism>
<evidence type="ECO:0000256" key="2">
    <source>
        <dbReference type="ARBA" id="ARBA00022723"/>
    </source>
</evidence>
<feature type="binding site" evidence="6">
    <location>
        <position position="154"/>
    </location>
    <ligand>
        <name>Mg(2+)</name>
        <dbReference type="ChEBI" id="CHEBI:18420"/>
        <label>1</label>
    </ligand>
</feature>
<dbReference type="OrthoDB" id="9803914at2"/>
<feature type="active site" description="Proton acceptor" evidence="5">
    <location>
        <position position="258"/>
    </location>
</feature>
<feature type="binding site" evidence="6">
    <location>
        <position position="9"/>
    </location>
    <ligand>
        <name>Mg(2+)</name>
        <dbReference type="ChEBI" id="CHEBI:18420"/>
        <label>1</label>
    </ligand>
</feature>
<keyword evidence="6" id="KW-0464">Manganese</keyword>
<comment type="caution">
    <text evidence="9">The sequence shown here is derived from an EMBL/GenBank/DDBJ whole genome shotgun (WGS) entry which is preliminary data.</text>
</comment>
<dbReference type="GO" id="GO:0006281">
    <property type="term" value="P:DNA repair"/>
    <property type="evidence" value="ECO:0007669"/>
    <property type="project" value="InterPro"/>
</dbReference>
<dbReference type="CDD" id="cd09086">
    <property type="entry name" value="ExoIII-like_AP-endo"/>
    <property type="match status" value="1"/>
</dbReference>
<dbReference type="Proteomes" id="UP000229839">
    <property type="component" value="Unassembled WGS sequence"/>
</dbReference>
<feature type="site" description="Transition state stabilizer" evidence="7">
    <location>
        <position position="156"/>
    </location>
</feature>
<evidence type="ECO:0000256" key="5">
    <source>
        <dbReference type="PIRSR" id="PIRSR604808-1"/>
    </source>
</evidence>
<feature type="site" description="Interaction with DNA substrate" evidence="7">
    <location>
        <position position="258"/>
    </location>
</feature>
<name>A0A2M6USD4_9HYPH</name>
<dbReference type="PANTHER" id="PTHR43250:SF2">
    <property type="entry name" value="EXODEOXYRIBONUCLEASE III"/>
    <property type="match status" value="1"/>
</dbReference>
<keyword evidence="3" id="KW-0378">Hydrolase</keyword>
<dbReference type="GO" id="GO:0046872">
    <property type="term" value="F:metal ion binding"/>
    <property type="evidence" value="ECO:0007669"/>
    <property type="project" value="UniProtKB-KW"/>
</dbReference>
<evidence type="ECO:0000256" key="7">
    <source>
        <dbReference type="PIRSR" id="PIRSR604808-3"/>
    </source>
</evidence>
<dbReference type="GO" id="GO:0008311">
    <property type="term" value="F:double-stranded DNA 3'-5' DNA exonuclease activity"/>
    <property type="evidence" value="ECO:0007669"/>
    <property type="project" value="InterPro"/>
</dbReference>
<feature type="active site" evidence="5">
    <location>
        <position position="110"/>
    </location>
</feature>
<dbReference type="STRING" id="85701.BM1374166_02164"/>
<protein>
    <submittedName>
        <fullName evidence="9">Exodeoxyribonuclease III</fullName>
    </submittedName>
</protein>
<dbReference type="InterPro" id="IPR005135">
    <property type="entry name" value="Endo/exonuclease/phosphatase"/>
</dbReference>
<proteinExistence type="inferred from homology"/>
<evidence type="ECO:0000313" key="9">
    <source>
        <dbReference type="EMBL" id="PIT69105.1"/>
    </source>
</evidence>
<feature type="binding site" evidence="6">
    <location>
        <position position="156"/>
    </location>
    <ligand>
        <name>Mg(2+)</name>
        <dbReference type="ChEBI" id="CHEBI:18420"/>
        <label>1</label>
    </ligand>
</feature>
<evidence type="ECO:0000256" key="1">
    <source>
        <dbReference type="ARBA" id="ARBA00007092"/>
    </source>
</evidence>
<evidence type="ECO:0000256" key="6">
    <source>
        <dbReference type="PIRSR" id="PIRSR604808-2"/>
    </source>
</evidence>
<sequence length="271" mass="31394">MFFRIATWNINSIRLRLAQVFQYLKLFPADVLCLQETKCPDALFPVEAFEAAGYKHIALSGQKSYNGVAIISRLPFKKVNKRFFCQNQDCRYISVIVEAHGKLMRIHNFYVPAGGDIPDANVNEKFRYKLDFLEEMSFFRADQEKGISSLLLGDLNIAPLAEDVWSHQQLLKVVSHTPIETERLQNLCCQGGWVDLMRLHIPVPTKLYTWWSYRARDWALTDYGRRLDHVWSSPDLAPLVVDLSTFRDARGWERPSDHIPVQTVFDFSCSF</sequence>
<dbReference type="GO" id="GO:0004519">
    <property type="term" value="F:endonuclease activity"/>
    <property type="evidence" value="ECO:0007669"/>
    <property type="project" value="InterPro"/>
</dbReference>
<dbReference type="InterPro" id="IPR020847">
    <property type="entry name" value="AP_endonuclease_F1_BS"/>
</dbReference>
<dbReference type="PANTHER" id="PTHR43250">
    <property type="entry name" value="EXODEOXYRIBONUCLEASE III"/>
    <property type="match status" value="1"/>
</dbReference>
<keyword evidence="4 6" id="KW-0460">Magnesium</keyword>
<dbReference type="InterPro" id="IPR036691">
    <property type="entry name" value="Endo/exonu/phosph_ase_sf"/>
</dbReference>
<gene>
    <name evidence="9" type="ORF">CER18_04660</name>
</gene>
<dbReference type="Gene3D" id="3.60.10.10">
    <property type="entry name" value="Endonuclease/exonuclease/phosphatase"/>
    <property type="match status" value="1"/>
</dbReference>
<dbReference type="GO" id="GO:0003677">
    <property type="term" value="F:DNA binding"/>
    <property type="evidence" value="ECO:0007669"/>
    <property type="project" value="InterPro"/>
</dbReference>
<dbReference type="PROSITE" id="PS51435">
    <property type="entry name" value="AP_NUCLEASE_F1_4"/>
    <property type="match status" value="1"/>
</dbReference>
<comment type="similarity">
    <text evidence="1">Belongs to the DNA repair enzymes AP/ExoA family.</text>
</comment>
<dbReference type="AlphaFoldDB" id="A0A2M6USD4"/>
<dbReference type="NCBIfam" id="TIGR00633">
    <property type="entry name" value="xth"/>
    <property type="match status" value="1"/>
</dbReference>
<dbReference type="SUPFAM" id="SSF56219">
    <property type="entry name" value="DNase I-like"/>
    <property type="match status" value="1"/>
</dbReference>
<feature type="binding site" evidence="6">
    <location>
        <position position="257"/>
    </location>
    <ligand>
        <name>Mg(2+)</name>
        <dbReference type="ChEBI" id="CHEBI:18420"/>
        <label>1</label>
    </ligand>
</feature>
<reference evidence="9 10" key="1">
    <citation type="submission" date="2017-06" db="EMBL/GenBank/DDBJ databases">
        <title>Draft genome of Bartonella tribocorum strain L103, isolated from a rodent in Laos.</title>
        <authorList>
            <person name="Hadjadj L."/>
            <person name="Jiyipong T."/>
            <person name="Morand S."/>
            <person name="Diene S.M."/>
            <person name="Rolain J.-M."/>
        </authorList>
    </citation>
    <scope>NUCLEOTIDE SEQUENCE [LARGE SCALE GENOMIC DNA]</scope>
    <source>
        <strain evidence="9 10">L103</strain>
    </source>
</reference>